<dbReference type="Proteomes" id="UP000704712">
    <property type="component" value="Unassembled WGS sequence"/>
</dbReference>
<gene>
    <name evidence="1" type="ORF">GN958_ATG16441</name>
</gene>
<organism evidence="1 2">
    <name type="scientific">Phytophthora infestans</name>
    <name type="common">Potato late blight agent</name>
    <name type="synonym">Botrytis infestans</name>
    <dbReference type="NCBI Taxonomy" id="4787"/>
    <lineage>
        <taxon>Eukaryota</taxon>
        <taxon>Sar</taxon>
        <taxon>Stramenopiles</taxon>
        <taxon>Oomycota</taxon>
        <taxon>Peronosporomycetes</taxon>
        <taxon>Peronosporales</taxon>
        <taxon>Peronosporaceae</taxon>
        <taxon>Phytophthora</taxon>
    </lineage>
</organism>
<dbReference type="EMBL" id="JAACNO010002301">
    <property type="protein sequence ID" value="KAF4134309.1"/>
    <property type="molecule type" value="Genomic_DNA"/>
</dbReference>
<reference evidence="1" key="1">
    <citation type="submission" date="2020-03" db="EMBL/GenBank/DDBJ databases">
        <title>Hybrid Assembly of Korean Phytophthora infestans isolates.</title>
        <authorList>
            <person name="Prokchorchik M."/>
            <person name="Lee Y."/>
            <person name="Seo J."/>
            <person name="Cho J.-H."/>
            <person name="Park Y.-E."/>
            <person name="Jang D.-C."/>
            <person name="Im J.-S."/>
            <person name="Choi J.-G."/>
            <person name="Park H.-J."/>
            <person name="Lee G.-B."/>
            <person name="Lee Y.-G."/>
            <person name="Hong S.-Y."/>
            <person name="Cho K."/>
            <person name="Sohn K.H."/>
        </authorList>
    </citation>
    <scope>NUCLEOTIDE SEQUENCE</scope>
    <source>
        <strain evidence="1">KR_2_A2</strain>
    </source>
</reference>
<accession>A0A8S9U555</accession>
<proteinExistence type="predicted"/>
<sequence length="72" mass="8182">MELANSGVCGWFGIAPCCVQSQLVHQHHRNKVLRQVLGRYYLHLSDGGFQGAIPPCVASKLMKYWPDERRKV</sequence>
<evidence type="ECO:0000313" key="2">
    <source>
        <dbReference type="Proteomes" id="UP000704712"/>
    </source>
</evidence>
<protein>
    <submittedName>
        <fullName evidence="1">Uncharacterized protein</fullName>
    </submittedName>
</protein>
<evidence type="ECO:0000313" key="1">
    <source>
        <dbReference type="EMBL" id="KAF4134309.1"/>
    </source>
</evidence>
<dbReference type="AlphaFoldDB" id="A0A8S9U555"/>
<name>A0A8S9U555_PHYIN</name>
<comment type="caution">
    <text evidence="1">The sequence shown here is derived from an EMBL/GenBank/DDBJ whole genome shotgun (WGS) entry which is preliminary data.</text>
</comment>